<dbReference type="InterPro" id="IPR041351">
    <property type="entry name" value="Ig_GlcNase"/>
</dbReference>
<dbReference type="SUPFAM" id="SSF51445">
    <property type="entry name" value="(Trans)glycosidases"/>
    <property type="match status" value="1"/>
</dbReference>
<dbReference type="Pfam" id="PF18368">
    <property type="entry name" value="Ig_GlcNase"/>
    <property type="match status" value="1"/>
</dbReference>
<evidence type="ECO:0000256" key="2">
    <source>
        <dbReference type="ARBA" id="ARBA00022801"/>
    </source>
</evidence>
<dbReference type="InterPro" id="IPR043534">
    <property type="entry name" value="EBDG/EBM"/>
</dbReference>
<evidence type="ECO:0000313" key="8">
    <source>
        <dbReference type="EMBL" id="XCB26808.1"/>
    </source>
</evidence>
<evidence type="ECO:0000259" key="4">
    <source>
        <dbReference type="Pfam" id="PF00703"/>
    </source>
</evidence>
<dbReference type="Pfam" id="PF00703">
    <property type="entry name" value="Glyco_hydro_2"/>
    <property type="match status" value="1"/>
</dbReference>
<dbReference type="Gene3D" id="2.60.120.200">
    <property type="match status" value="1"/>
</dbReference>
<dbReference type="InterPro" id="IPR054593">
    <property type="entry name" value="Beta-mannosidase-like_N2"/>
</dbReference>
<dbReference type="Gene3D" id="2.60.120.260">
    <property type="entry name" value="Galactose-binding domain-like"/>
    <property type="match status" value="1"/>
</dbReference>
<feature type="domain" description="Exo-beta-D-glucosaminidase Ig-fold" evidence="6">
    <location>
        <begin position="1067"/>
        <end position="1175"/>
    </location>
</feature>
<reference evidence="8" key="1">
    <citation type="submission" date="2023-08" db="EMBL/GenBank/DDBJ databases">
        <authorList>
            <person name="Messyasz A."/>
            <person name="Mannisto M.K."/>
            <person name="Kerkhof L.J."/>
            <person name="Haggblom M."/>
        </authorList>
    </citation>
    <scope>NUCLEOTIDE SEQUENCE</scope>
    <source>
        <strain evidence="8">M8UP23</strain>
    </source>
</reference>
<feature type="domain" description="Glycoside hydrolase family 2 catalytic" evidence="5">
    <location>
        <begin position="705"/>
        <end position="820"/>
    </location>
</feature>
<dbReference type="EMBL" id="CP132932">
    <property type="protein sequence ID" value="XCB26808.1"/>
    <property type="molecule type" value="Genomic_DNA"/>
</dbReference>
<proteinExistence type="inferred from homology"/>
<dbReference type="GO" id="GO:0005975">
    <property type="term" value="P:carbohydrate metabolic process"/>
    <property type="evidence" value="ECO:0007669"/>
    <property type="project" value="InterPro"/>
</dbReference>
<comment type="similarity">
    <text evidence="1">Belongs to the glycosyl hydrolase 2 family.</text>
</comment>
<protein>
    <submittedName>
        <fullName evidence="8">LamG-like jellyroll fold domain-containing protein</fullName>
    </submittedName>
</protein>
<dbReference type="GO" id="GO:0004553">
    <property type="term" value="F:hydrolase activity, hydrolyzing O-glycosyl compounds"/>
    <property type="evidence" value="ECO:0007669"/>
    <property type="project" value="InterPro"/>
</dbReference>
<dbReference type="InterPro" id="IPR013783">
    <property type="entry name" value="Ig-like_fold"/>
</dbReference>
<dbReference type="Pfam" id="PF22666">
    <property type="entry name" value="Glyco_hydro_2_N2"/>
    <property type="match status" value="1"/>
</dbReference>
<dbReference type="SUPFAM" id="SSF49785">
    <property type="entry name" value="Galactose-binding domain-like"/>
    <property type="match status" value="1"/>
</dbReference>
<dbReference type="InterPro" id="IPR017853">
    <property type="entry name" value="GH"/>
</dbReference>
<dbReference type="InterPro" id="IPR006102">
    <property type="entry name" value="Ig-like_GH2"/>
</dbReference>
<dbReference type="PANTHER" id="PTHR43536">
    <property type="entry name" value="MANNOSYLGLYCOPROTEIN ENDO-BETA-MANNOSIDASE"/>
    <property type="match status" value="1"/>
</dbReference>
<evidence type="ECO:0000256" key="1">
    <source>
        <dbReference type="ARBA" id="ARBA00007401"/>
    </source>
</evidence>
<evidence type="ECO:0000256" key="3">
    <source>
        <dbReference type="ARBA" id="ARBA00023295"/>
    </source>
</evidence>
<keyword evidence="3" id="KW-0326">Glycosidase</keyword>
<organism evidence="8">
    <name type="scientific">Tunturiibacter empetritectus</name>
    <dbReference type="NCBI Taxonomy" id="3069691"/>
    <lineage>
        <taxon>Bacteria</taxon>
        <taxon>Pseudomonadati</taxon>
        <taxon>Acidobacteriota</taxon>
        <taxon>Terriglobia</taxon>
        <taxon>Terriglobales</taxon>
        <taxon>Acidobacteriaceae</taxon>
        <taxon>Tunturiibacter</taxon>
    </lineage>
</organism>
<dbReference type="SUPFAM" id="SSF49899">
    <property type="entry name" value="Concanavalin A-like lectins/glucanases"/>
    <property type="match status" value="1"/>
</dbReference>
<sequence>MNSRGNELMIAGSIICNLGGRIGAVALIAFAATGRGMAQSPTVPSLIIMAQPAVAYGPYNAHILQGGIGLSKNLHEHEALAAAQHSWSMSLWFKSDEPAQTAFLAGVGHPRENFPRYLALKDGRPAFWAGGMGEGHELIGATPLARGVWHSLAVSVDADGRSHLLADGAEVASGTIALGVSSSAILMAPTEDSSWPGTKHFGGLLAQVSLRSTPLSADAISAMSTVPAGLDNLPFEEGSRPWPIQTQGPSGMVAPQDPSLLPHSSAPFLAPKAVPWAVGTDAAINDGNTLILRHGWMLADAADIKVSGSEIAGSSFDDAKWMSAVVPGTVLTTLIARGVYPDPDFGLDNMAIPESLSKHSFWYRNTFTPPATMKGRKLAMTFHGINYRATIFINGNRVGDVLGAFRHKEFDVTQFVKPGEKNTLAVFIEPPFHPGIAHEQSLAAGSGDNGGVMMLDGPTFGATEGWDWIPGIRDRNIGIWQDVVVTASGAVEVAVPQIITHLSDPDPAITTAEITVRVPLANDTKAAVRGTVGIAFDDVHLSKAVIVPSGGTSVELSPKEFPQLIVQHPKLWWPNGYGAQDLHTMKLVFEQGRKASDVREERFGIREITYEISAFDASGHVRRVEDSPTVAKLLGKGPVIEQSHEGFRETPEGWITSIVPGMEDSPALKPDADMKPGTALVIKVNGIRIAVKGGSWGMDDMLKRVSRERIEPFFRLHKEANVNMIRNWMGQDTEDVFYELADEYGMLIWNDFWDSTQNWNLEPDDSELFLANAKDTISRYRNHPSIAVWCGRNEGVPPPAINVGLNKLITELDGTRYYSADSNKINLHDSGPYKYQEPEDYFTKLSLGFAVEVGLASPPTLEAFQAFLPKEDQWPISDDWAYHDWHQGGNGATEPFVQTINEEFGPATSLTDFDRKAQMLNYEGHRAVFEGFNAHLWQPNSGRLLWMTQPAWPSTQWQIFSHDYDTHGSFYGVKKASEPIHIQMNLPAHDVAIINNTLVPLTNVTVTARVFDTRSKPLLDKTATLTAAANAETPALAMELKAALEAARTVLIKLELKDSTGRLLSDNFYWLAANKSDYRRMNEMPAANLTATGKISATNGSERHATITLVNSGTGAAVATKLTLKDATTGLRILPAYYSDNYVSLLPGATKTIDIAYPTTSATTMMKVDLRGWNVTPASIALAP</sequence>
<dbReference type="InterPro" id="IPR008979">
    <property type="entry name" value="Galactose-bd-like_sf"/>
</dbReference>
<evidence type="ECO:0000259" key="6">
    <source>
        <dbReference type="Pfam" id="PF18368"/>
    </source>
</evidence>
<dbReference type="Gene3D" id="2.60.40.10">
    <property type="entry name" value="Immunoglobulins"/>
    <property type="match status" value="2"/>
</dbReference>
<feature type="domain" description="Beta-mannosidase-like galactose-binding" evidence="7">
    <location>
        <begin position="317"/>
        <end position="481"/>
    </location>
</feature>
<dbReference type="SUPFAM" id="SSF49303">
    <property type="entry name" value="beta-Galactosidase/glucuronidase domain"/>
    <property type="match status" value="3"/>
</dbReference>
<dbReference type="InterPro" id="IPR006103">
    <property type="entry name" value="Glyco_hydro_2_cat"/>
</dbReference>
<dbReference type="InterPro" id="IPR036156">
    <property type="entry name" value="Beta-gal/glucu_dom_sf"/>
</dbReference>
<feature type="domain" description="Glycoside hydrolase family 2 immunoglobulin-like beta-sandwich" evidence="4">
    <location>
        <begin position="496"/>
        <end position="606"/>
    </location>
</feature>
<dbReference type="AlphaFoldDB" id="A0AAU7ZDN4"/>
<accession>A0AAU7ZDN4</accession>
<dbReference type="RefSeq" id="WP_353069194.1">
    <property type="nucleotide sequence ID" value="NZ_CP132932.1"/>
</dbReference>
<dbReference type="Gene3D" id="3.20.20.80">
    <property type="entry name" value="Glycosidases"/>
    <property type="match status" value="1"/>
</dbReference>
<keyword evidence="2" id="KW-0378">Hydrolase</keyword>
<gene>
    <name evidence="8" type="ORF">RBB75_00430</name>
</gene>
<evidence type="ECO:0000259" key="5">
    <source>
        <dbReference type="Pfam" id="PF02836"/>
    </source>
</evidence>
<dbReference type="PANTHER" id="PTHR43536:SF1">
    <property type="entry name" value="MANNOSYLGLYCOPROTEIN ENDO-BETA-MANNOSIDASE"/>
    <property type="match status" value="1"/>
</dbReference>
<dbReference type="KEGG" id="temp:RBB75_00430"/>
<reference evidence="8" key="2">
    <citation type="journal article" date="2024" name="Environ. Microbiol.">
        <title>Genome analysis and description of Tunturibacter gen. nov. expands the diversity of Terriglobia in tundra soils.</title>
        <authorList>
            <person name="Messyasz A."/>
            <person name="Mannisto M.K."/>
            <person name="Kerkhof L.J."/>
            <person name="Haggblom M.M."/>
        </authorList>
    </citation>
    <scope>NUCLEOTIDE SEQUENCE</scope>
    <source>
        <strain evidence="8">M8UP23</strain>
    </source>
</reference>
<dbReference type="Pfam" id="PF02836">
    <property type="entry name" value="Glyco_hydro_2_C"/>
    <property type="match status" value="1"/>
</dbReference>
<name>A0AAU7ZDN4_9BACT</name>
<dbReference type="Pfam" id="PF13385">
    <property type="entry name" value="Laminin_G_3"/>
    <property type="match status" value="1"/>
</dbReference>
<evidence type="ECO:0000259" key="7">
    <source>
        <dbReference type="Pfam" id="PF22666"/>
    </source>
</evidence>
<dbReference type="InterPro" id="IPR013320">
    <property type="entry name" value="ConA-like_dom_sf"/>
</dbReference>